<comment type="caution">
    <text evidence="1">The sequence shown here is derived from an EMBL/GenBank/DDBJ whole genome shotgun (WGS) entry which is preliminary data.</text>
</comment>
<keyword evidence="2" id="KW-1185">Reference proteome</keyword>
<evidence type="ECO:0000313" key="2">
    <source>
        <dbReference type="Proteomes" id="UP001370758"/>
    </source>
</evidence>
<evidence type="ECO:0008006" key="3">
    <source>
        <dbReference type="Google" id="ProtNLM"/>
    </source>
</evidence>
<name>A0AAV9VUE4_9PEZI</name>
<dbReference type="AlphaFoldDB" id="A0AAV9VUE4"/>
<proteinExistence type="predicted"/>
<gene>
    <name evidence="1" type="ORF">TWF481_002103</name>
</gene>
<dbReference type="EMBL" id="JAVHJL010000011">
    <property type="protein sequence ID" value="KAK6496079.1"/>
    <property type="molecule type" value="Genomic_DNA"/>
</dbReference>
<protein>
    <recommendedName>
        <fullName evidence="3">F-box domain-containing protein</fullName>
    </recommendedName>
</protein>
<sequence length="469" mass="54495">MPCTQGDLLQTSRVEKILSKRAFFATIDGFDDLVRFSKCLAFACRLKHLTLDLSSPRFNFNFGQNYHEIYCVNVKTDPNKNPLAPLTSYVARKVKDLSLDGGWYGNHKVPPRDNSALIERLEEALKRLPNLSTLEFTDIHWRISHFDLAPEETEYVVDAWGKYNPHRSLLAPDWRTKIRAGELVKDFDRSKTGCHRQTIYADTLMAVTKTATKLSQIKITEGLTYDWFGVQLSDFHGKTKRPQAWIGAYKNAFTNLREIHLHLSPHPGQTLSPVLFPTVENIEVLRLSYYINPNHSYRKSYRTEFPFPKKFHLPKLKSLEIPLACTPLEDITSFLICHKDTLKVFRTSDSSDIRRSRAQVIKFLKEMYNHMSFTDFYMQSRMYKFTPPEVQPQGHLYMEAWYRNPYNNFSIRARGDWQNDDASPFEFSVAALRSGLGSNSRLRWVEFIREVRTVEFERPPPSTRPFGAG</sequence>
<evidence type="ECO:0000313" key="1">
    <source>
        <dbReference type="EMBL" id="KAK6496079.1"/>
    </source>
</evidence>
<organism evidence="1 2">
    <name type="scientific">Arthrobotrys musiformis</name>
    <dbReference type="NCBI Taxonomy" id="47236"/>
    <lineage>
        <taxon>Eukaryota</taxon>
        <taxon>Fungi</taxon>
        <taxon>Dikarya</taxon>
        <taxon>Ascomycota</taxon>
        <taxon>Pezizomycotina</taxon>
        <taxon>Orbiliomycetes</taxon>
        <taxon>Orbiliales</taxon>
        <taxon>Orbiliaceae</taxon>
        <taxon>Arthrobotrys</taxon>
    </lineage>
</organism>
<reference evidence="1 2" key="1">
    <citation type="submission" date="2023-08" db="EMBL/GenBank/DDBJ databases">
        <authorList>
            <person name="Palmer J.M."/>
        </authorList>
    </citation>
    <scope>NUCLEOTIDE SEQUENCE [LARGE SCALE GENOMIC DNA]</scope>
    <source>
        <strain evidence="1 2">TWF481</strain>
    </source>
</reference>
<accession>A0AAV9VUE4</accession>
<dbReference type="Proteomes" id="UP001370758">
    <property type="component" value="Unassembled WGS sequence"/>
</dbReference>